<evidence type="ECO:0000256" key="2">
    <source>
        <dbReference type="ARBA" id="ARBA00022598"/>
    </source>
</evidence>
<dbReference type="Gene3D" id="3.90.800.10">
    <property type="entry name" value="Glutamyl-tRNA Synthetase, Domain 3"/>
    <property type="match status" value="1"/>
</dbReference>
<evidence type="ECO:0000256" key="6">
    <source>
        <dbReference type="ARBA" id="ARBA00023146"/>
    </source>
</evidence>
<dbReference type="InterPro" id="IPR020061">
    <property type="entry name" value="Glu_tRNA_lig_a-bdl"/>
</dbReference>
<dbReference type="InterPro" id="IPR020059">
    <property type="entry name" value="Glu/Gln-tRNA-synth_Ib_codon-bd"/>
</dbReference>
<dbReference type="AlphaFoldDB" id="A0A0N1H731"/>
<dbReference type="InterPro" id="IPR014729">
    <property type="entry name" value="Rossmann-like_a/b/a_fold"/>
</dbReference>
<dbReference type="OrthoDB" id="10250478at2759"/>
<evidence type="ECO:0000256" key="4">
    <source>
        <dbReference type="ARBA" id="ARBA00022840"/>
    </source>
</evidence>
<dbReference type="GO" id="GO:0005524">
    <property type="term" value="F:ATP binding"/>
    <property type="evidence" value="ECO:0007669"/>
    <property type="project" value="UniProtKB-KW"/>
</dbReference>
<accession>A0A0N1H731</accession>
<keyword evidence="2 7" id="KW-0436">Ligase</keyword>
<sequence length="470" mass="54060">MPPKNKGGKVAKLALPDGDKGYPGGKMILRFDDTNTEKEKEEYQDAILEDVGLLGIKPDQISYTSDYFDEIEKQCVEIIKAGKAFADDTPGDVMSKMRMDREPSVHRDDSVEDNLKRFDEMRQGTDEGRRWCIRAKISYANDNASLRDPVIFRCPKSQNPHHRTGTKYKAYPTYQFACPVVDSIEGVTHALRTTEYNDQDAQYKWILKALGLRSPFIWTFSKIQFIRTLMSKRKLTKLVDGGAVTGWDDPRFPTVRGMRRRGMTIQGLREFMVSQGPSKNVVNMDWHTIWTFNKKVIDPLAGRYTAIDSKQVKAVIKGVGETKTEEKPKHAKYSLGNKKVVFSKNVIFEQEDARTFEQDEEITLMNWGNAYVRKIEYESTTNGDITDGVKSLGHVRSLELDLHLDGDFKLTKKKVTWLSTDQDLINVELHEFKHLLNKDKLSEEEEDRWEEFLEAETDKGRDCCRGLQRC</sequence>
<evidence type="ECO:0000259" key="8">
    <source>
        <dbReference type="Pfam" id="PF00749"/>
    </source>
</evidence>
<dbReference type="SUPFAM" id="SSF52374">
    <property type="entry name" value="Nucleotidylyl transferase"/>
    <property type="match status" value="1"/>
</dbReference>
<comment type="caution">
    <text evidence="10">The sequence shown here is derived from an EMBL/GenBank/DDBJ whole genome shotgun (WGS) entry which is preliminary data.</text>
</comment>
<dbReference type="GO" id="GO:0006424">
    <property type="term" value="P:glutamyl-tRNA aminoacylation"/>
    <property type="evidence" value="ECO:0007669"/>
    <property type="project" value="TreeGrafter"/>
</dbReference>
<dbReference type="VEuPathDB" id="FungiDB:AB675_5604"/>
<reference evidence="10 11" key="1">
    <citation type="submission" date="2015-06" db="EMBL/GenBank/DDBJ databases">
        <title>Draft genome of the ant-associated black yeast Phialophora attae CBS 131958.</title>
        <authorList>
            <person name="Moreno L.F."/>
            <person name="Stielow B.J."/>
            <person name="de Hoog S."/>
            <person name="Vicente V.A."/>
            <person name="Weiss V.A."/>
            <person name="de Vries M."/>
            <person name="Cruz L.M."/>
            <person name="Souza E.M."/>
        </authorList>
    </citation>
    <scope>NUCLEOTIDE SEQUENCE [LARGE SCALE GENOMIC DNA]</scope>
    <source>
        <strain evidence="10 11">CBS 131958</strain>
    </source>
</reference>
<gene>
    <name evidence="10" type="ORF">AB675_5604</name>
</gene>
<dbReference type="Gene3D" id="1.10.1160.10">
    <property type="entry name" value="Glutamyl-trna Synthetase, Domain 2"/>
    <property type="match status" value="1"/>
</dbReference>
<evidence type="ECO:0000256" key="1">
    <source>
        <dbReference type="ARBA" id="ARBA00022490"/>
    </source>
</evidence>
<dbReference type="EMBL" id="LFJN01000008">
    <property type="protein sequence ID" value="KPI42093.1"/>
    <property type="molecule type" value="Genomic_DNA"/>
</dbReference>
<dbReference type="GO" id="GO:0005829">
    <property type="term" value="C:cytosol"/>
    <property type="evidence" value="ECO:0007669"/>
    <property type="project" value="TreeGrafter"/>
</dbReference>
<proteinExistence type="inferred from homology"/>
<dbReference type="InterPro" id="IPR050132">
    <property type="entry name" value="Gln/Glu-tRNA_Ligase"/>
</dbReference>
<dbReference type="FunFam" id="3.90.800.10:FF:000001">
    <property type="entry name" value="Glutamine--tRNA ligase"/>
    <property type="match status" value="1"/>
</dbReference>
<dbReference type="RefSeq" id="XP_018002056.1">
    <property type="nucleotide sequence ID" value="XM_018145830.1"/>
</dbReference>
<organism evidence="10 11">
    <name type="scientific">Cyphellophora attinorum</name>
    <dbReference type="NCBI Taxonomy" id="1664694"/>
    <lineage>
        <taxon>Eukaryota</taxon>
        <taxon>Fungi</taxon>
        <taxon>Dikarya</taxon>
        <taxon>Ascomycota</taxon>
        <taxon>Pezizomycotina</taxon>
        <taxon>Eurotiomycetes</taxon>
        <taxon>Chaetothyriomycetidae</taxon>
        <taxon>Chaetothyriales</taxon>
        <taxon>Cyphellophoraceae</taxon>
        <taxon>Cyphellophora</taxon>
    </lineage>
</organism>
<evidence type="ECO:0000259" key="9">
    <source>
        <dbReference type="Pfam" id="PF03950"/>
    </source>
</evidence>
<protein>
    <submittedName>
        <fullName evidence="10">Putative glutamate--tRNA ligase, cytoplasmic</fullName>
    </submittedName>
</protein>
<dbReference type="Pfam" id="PF00749">
    <property type="entry name" value="tRNA-synt_1c"/>
    <property type="match status" value="1"/>
</dbReference>
<dbReference type="FunFam" id="1.10.1160.10:FF:000001">
    <property type="entry name" value="Glutamine--tRNA ligase"/>
    <property type="match status" value="1"/>
</dbReference>
<feature type="domain" description="Glutamyl/glutaminyl-tRNA synthetase class Ib anti-codon binding" evidence="9">
    <location>
        <begin position="301"/>
        <end position="387"/>
    </location>
</feature>
<keyword evidence="6 7" id="KW-0030">Aminoacyl-tRNA synthetase</keyword>
<evidence type="ECO:0000256" key="3">
    <source>
        <dbReference type="ARBA" id="ARBA00022741"/>
    </source>
</evidence>
<evidence type="ECO:0000313" key="10">
    <source>
        <dbReference type="EMBL" id="KPI42093.1"/>
    </source>
</evidence>
<dbReference type="GeneID" id="28737710"/>
<evidence type="ECO:0000256" key="5">
    <source>
        <dbReference type="ARBA" id="ARBA00022917"/>
    </source>
</evidence>
<dbReference type="GO" id="GO:0017102">
    <property type="term" value="C:methionyl glutamyl tRNA synthetase complex"/>
    <property type="evidence" value="ECO:0007669"/>
    <property type="project" value="TreeGrafter"/>
</dbReference>
<dbReference type="STRING" id="1664694.A0A0N1H731"/>
<keyword evidence="11" id="KW-1185">Reference proteome</keyword>
<dbReference type="InterPro" id="IPR000924">
    <property type="entry name" value="Glu/Gln-tRNA-synth"/>
</dbReference>
<dbReference type="PANTHER" id="PTHR43097">
    <property type="entry name" value="GLUTAMINE-TRNA LIGASE"/>
    <property type="match status" value="1"/>
</dbReference>
<dbReference type="InterPro" id="IPR020058">
    <property type="entry name" value="Glu/Gln-tRNA-synth_Ib_cat-dom"/>
</dbReference>
<evidence type="ECO:0000256" key="7">
    <source>
        <dbReference type="RuleBase" id="RU363037"/>
    </source>
</evidence>
<evidence type="ECO:0000313" key="11">
    <source>
        <dbReference type="Proteomes" id="UP000038010"/>
    </source>
</evidence>
<keyword evidence="4 7" id="KW-0067">ATP-binding</keyword>
<dbReference type="GO" id="GO:0004818">
    <property type="term" value="F:glutamate-tRNA ligase activity"/>
    <property type="evidence" value="ECO:0007669"/>
    <property type="project" value="TreeGrafter"/>
</dbReference>
<dbReference type="PRINTS" id="PR00987">
    <property type="entry name" value="TRNASYNTHGLU"/>
</dbReference>
<name>A0A0N1H731_9EURO</name>
<dbReference type="SUPFAM" id="SSF50715">
    <property type="entry name" value="Ribosomal protein L25-like"/>
    <property type="match status" value="1"/>
</dbReference>
<dbReference type="Gene3D" id="3.40.50.620">
    <property type="entry name" value="HUPs"/>
    <property type="match status" value="1"/>
</dbReference>
<dbReference type="Pfam" id="PF03950">
    <property type="entry name" value="tRNA-synt_1c_C"/>
    <property type="match status" value="1"/>
</dbReference>
<keyword evidence="1" id="KW-0963">Cytoplasm</keyword>
<dbReference type="PANTHER" id="PTHR43097:SF5">
    <property type="entry name" value="GLUTAMATE--TRNA LIGASE"/>
    <property type="match status" value="1"/>
</dbReference>
<keyword evidence="5 7" id="KW-0648">Protein biosynthesis</keyword>
<comment type="similarity">
    <text evidence="7">Belongs to the class-I aminoacyl-tRNA synthetase family.</text>
</comment>
<dbReference type="InterPro" id="IPR011035">
    <property type="entry name" value="Ribosomal_bL25/Gln-tRNA_synth"/>
</dbReference>
<dbReference type="Proteomes" id="UP000038010">
    <property type="component" value="Unassembled WGS sequence"/>
</dbReference>
<keyword evidence="3 7" id="KW-0547">Nucleotide-binding</keyword>
<feature type="domain" description="Glutamyl/glutaminyl-tRNA synthetase class Ib catalytic" evidence="8">
    <location>
        <begin position="24"/>
        <end position="298"/>
    </location>
</feature>